<dbReference type="EMBL" id="CAMXCT010000771">
    <property type="protein sequence ID" value="CAI3983057.1"/>
    <property type="molecule type" value="Genomic_DNA"/>
</dbReference>
<gene>
    <name evidence="1" type="ORF">C1SCF055_LOCUS10706</name>
</gene>
<evidence type="ECO:0000313" key="2">
    <source>
        <dbReference type="EMBL" id="CAL4770369.1"/>
    </source>
</evidence>
<proteinExistence type="predicted"/>
<dbReference type="OrthoDB" id="425485at2759"/>
<evidence type="ECO:0000313" key="1">
    <source>
        <dbReference type="EMBL" id="CAI3983057.1"/>
    </source>
</evidence>
<organism evidence="1">
    <name type="scientific">Cladocopium goreaui</name>
    <dbReference type="NCBI Taxonomy" id="2562237"/>
    <lineage>
        <taxon>Eukaryota</taxon>
        <taxon>Sar</taxon>
        <taxon>Alveolata</taxon>
        <taxon>Dinophyceae</taxon>
        <taxon>Suessiales</taxon>
        <taxon>Symbiodiniaceae</taxon>
        <taxon>Cladocopium</taxon>
    </lineage>
</organism>
<sequence>DDHVRDELALVSDSVLLQQLVLLDCQRMRGLQVPVIDSLHQLGWLRSQLISVQDRLAILVRQFGIWADDELRFHLHELAMTCAAQGMIDGDFQRPLVIDPLRFSSWFDGRSLSCVQWARSQPDVWVNQTKIIGVFKWDNHWFPVLFIPEGDHVTISLSHRQVQIPARLVNMFVDIATELGFGGIRFHHEMPNFVCHSACGASAIDFLRHGLLGCPLAVTYAQVWGQHAQFREFFRLTLLNETMVSRPWVWASGESDDEVTEREWVSDDEAADSGLRSGAAALGDPLPTVPSSSHTCIELDARIELFAQHAKAMGDDEIRFHLSTLLKQRGARIMVGREILPIVLGFESLNFMNWDEVGHILTEKWPGPTAAESVQQIESRIQASIMAKLPQPMEQDDVPDRLGLLEDQVQQLMQKQVHIDGQVQELSQQQVQSTASLQSQISVQSHQLQGQIESQNQSIQAMFENQLNHIRGLLAKRPREDGE</sequence>
<feature type="non-terminal residue" evidence="1">
    <location>
        <position position="1"/>
    </location>
</feature>
<keyword evidence="3" id="KW-1185">Reference proteome</keyword>
<accession>A0A9P1C096</accession>
<reference evidence="2 3" key="2">
    <citation type="submission" date="2024-05" db="EMBL/GenBank/DDBJ databases">
        <authorList>
            <person name="Chen Y."/>
            <person name="Shah S."/>
            <person name="Dougan E. K."/>
            <person name="Thang M."/>
            <person name="Chan C."/>
        </authorList>
    </citation>
    <scope>NUCLEOTIDE SEQUENCE [LARGE SCALE GENOMIC DNA]</scope>
</reference>
<name>A0A9P1C096_9DINO</name>
<dbReference type="AlphaFoldDB" id="A0A9P1C096"/>
<comment type="caution">
    <text evidence="1">The sequence shown here is derived from an EMBL/GenBank/DDBJ whole genome shotgun (WGS) entry which is preliminary data.</text>
</comment>
<reference evidence="1" key="1">
    <citation type="submission" date="2022-10" db="EMBL/GenBank/DDBJ databases">
        <authorList>
            <person name="Chen Y."/>
            <person name="Dougan E. K."/>
            <person name="Chan C."/>
            <person name="Rhodes N."/>
            <person name="Thang M."/>
        </authorList>
    </citation>
    <scope>NUCLEOTIDE SEQUENCE</scope>
</reference>
<dbReference type="Proteomes" id="UP001152797">
    <property type="component" value="Unassembled WGS sequence"/>
</dbReference>
<protein>
    <submittedName>
        <fullName evidence="1">Uncharacterized protein</fullName>
    </submittedName>
</protein>
<evidence type="ECO:0000313" key="3">
    <source>
        <dbReference type="Proteomes" id="UP001152797"/>
    </source>
</evidence>
<dbReference type="EMBL" id="CAMXCT020000771">
    <property type="protein sequence ID" value="CAL1136432.1"/>
    <property type="molecule type" value="Genomic_DNA"/>
</dbReference>
<dbReference type="EMBL" id="CAMXCT030000771">
    <property type="protein sequence ID" value="CAL4770369.1"/>
    <property type="molecule type" value="Genomic_DNA"/>
</dbReference>